<dbReference type="AlphaFoldDB" id="A0A0G1NN53"/>
<organism evidence="1 2">
    <name type="scientific">Candidatus Nomurabacteria bacterium GW2011_GWA1_46_11</name>
    <dbReference type="NCBI Taxonomy" id="1618732"/>
    <lineage>
        <taxon>Bacteria</taxon>
        <taxon>Candidatus Nomuraibacteriota</taxon>
    </lineage>
</organism>
<evidence type="ECO:0000313" key="2">
    <source>
        <dbReference type="Proteomes" id="UP000034107"/>
    </source>
</evidence>
<name>A0A0G1NN53_9BACT</name>
<comment type="caution">
    <text evidence="1">The sequence shown here is derived from an EMBL/GenBank/DDBJ whole genome shotgun (WGS) entry which is preliminary data.</text>
</comment>
<reference evidence="1 2" key="1">
    <citation type="journal article" date="2015" name="Nature">
        <title>rRNA introns, odd ribosomes, and small enigmatic genomes across a large radiation of phyla.</title>
        <authorList>
            <person name="Brown C.T."/>
            <person name="Hug L.A."/>
            <person name="Thomas B.C."/>
            <person name="Sharon I."/>
            <person name="Castelle C.J."/>
            <person name="Singh A."/>
            <person name="Wilkins M.J."/>
            <person name="Williams K.H."/>
            <person name="Banfield J.F."/>
        </authorList>
    </citation>
    <scope>NUCLEOTIDE SEQUENCE [LARGE SCALE GENOMIC DNA]</scope>
</reference>
<dbReference type="EMBL" id="LCLS01000012">
    <property type="protein sequence ID" value="KKU21772.1"/>
    <property type="molecule type" value="Genomic_DNA"/>
</dbReference>
<sequence>MSAEIPYFVKVRGCINCDASTRLKEKTGHDYGFDHELVSRCVVLSCKRLGYDLAHPFIDPVEIFRMVEQIGTPGARLRGRELLSEQESQFGRFFEELGVSIKAMLDKLGPVTGDEEEIINQRARKDSRVF</sequence>
<gene>
    <name evidence="1" type="ORF">UX31_C0012G0008</name>
</gene>
<dbReference type="Proteomes" id="UP000034107">
    <property type="component" value="Unassembled WGS sequence"/>
</dbReference>
<accession>A0A0G1NN53</accession>
<proteinExistence type="predicted"/>
<evidence type="ECO:0000313" key="1">
    <source>
        <dbReference type="EMBL" id="KKU21772.1"/>
    </source>
</evidence>
<protein>
    <submittedName>
        <fullName evidence="1">Uncharacterized protein</fullName>
    </submittedName>
</protein>